<dbReference type="OMA" id="ETMTIRD"/>
<dbReference type="GO" id="GO:0006338">
    <property type="term" value="P:chromatin remodeling"/>
    <property type="evidence" value="ECO:0007669"/>
    <property type="project" value="TreeGrafter"/>
</dbReference>
<dbReference type="GO" id="GO:0003682">
    <property type="term" value="F:chromatin binding"/>
    <property type="evidence" value="ECO:0007669"/>
    <property type="project" value="TreeGrafter"/>
</dbReference>
<dbReference type="Gene3D" id="2.60.120.340">
    <property type="entry name" value="Nucleoplasmin core domain"/>
    <property type="match status" value="1"/>
</dbReference>
<dbReference type="SUPFAM" id="SSF69203">
    <property type="entry name" value="Nucleoplasmin-like core domain"/>
    <property type="match status" value="1"/>
</dbReference>
<dbReference type="InParanoid" id="A0A6I8UM72"/>
<accession>A0A6I8UM72</accession>
<name>A0A6I8UM72_DROPS</name>
<dbReference type="GO" id="GO:0005730">
    <property type="term" value="C:nucleolus"/>
    <property type="evidence" value="ECO:0007669"/>
    <property type="project" value="TreeGrafter"/>
</dbReference>
<dbReference type="Proteomes" id="UP000001819">
    <property type="component" value="Chromosome 2"/>
</dbReference>
<dbReference type="FunFam" id="2.60.120.340:FF:000005">
    <property type="entry name" value="nucleoplasmin-like protein"/>
    <property type="match status" value="1"/>
</dbReference>
<protein>
    <submittedName>
        <fullName evidence="7">Nucleoplasmin-like protein</fullName>
    </submittedName>
</protein>
<dbReference type="InterPro" id="IPR024057">
    <property type="entry name" value="Nucleoplasmin_core_dom"/>
</dbReference>
<feature type="region of interest" description="Disordered" evidence="4">
    <location>
        <begin position="109"/>
        <end position="156"/>
    </location>
</feature>
<evidence type="ECO:0000256" key="3">
    <source>
        <dbReference type="ARBA" id="ARBA00023242"/>
    </source>
</evidence>
<organism evidence="6 7">
    <name type="scientific">Drosophila pseudoobscura pseudoobscura</name>
    <name type="common">Fruit fly</name>
    <dbReference type="NCBI Taxonomy" id="46245"/>
    <lineage>
        <taxon>Eukaryota</taxon>
        <taxon>Metazoa</taxon>
        <taxon>Ecdysozoa</taxon>
        <taxon>Arthropoda</taxon>
        <taxon>Hexapoda</taxon>
        <taxon>Insecta</taxon>
        <taxon>Pterygota</taxon>
        <taxon>Neoptera</taxon>
        <taxon>Endopterygota</taxon>
        <taxon>Diptera</taxon>
        <taxon>Brachycera</taxon>
        <taxon>Muscomorpha</taxon>
        <taxon>Ephydroidea</taxon>
        <taxon>Drosophilidae</taxon>
        <taxon>Drosophila</taxon>
        <taxon>Sophophora</taxon>
    </lineage>
</organism>
<gene>
    <name evidence="7" type="primary">Nlp</name>
</gene>
<feature type="compositionally biased region" description="Acidic residues" evidence="4">
    <location>
        <begin position="109"/>
        <end position="128"/>
    </location>
</feature>
<feature type="domain" description="Nucleoplasmin core" evidence="5">
    <location>
        <begin position="6"/>
        <end position="104"/>
    </location>
</feature>
<reference evidence="6" key="1">
    <citation type="submission" date="2024-06" db="UniProtKB">
        <authorList>
            <consortium name="RefSeq"/>
        </authorList>
    </citation>
    <scope>NUCLEOTIDE SEQUENCE [LARGE SCALE GENOMIC DNA]</scope>
    <source>
        <strain evidence="6">MV2-25</strain>
    </source>
</reference>
<proteinExistence type="inferred from homology"/>
<dbReference type="GeneID" id="4800237"/>
<dbReference type="Pfam" id="PF03066">
    <property type="entry name" value="Nucleoplasmin"/>
    <property type="match status" value="1"/>
</dbReference>
<evidence type="ECO:0000313" key="6">
    <source>
        <dbReference type="Proteomes" id="UP000001819"/>
    </source>
</evidence>
<dbReference type="RefSeq" id="XP_001357630.2">
    <property type="nucleotide sequence ID" value="XM_001357593.5"/>
</dbReference>
<evidence type="ECO:0000256" key="4">
    <source>
        <dbReference type="SAM" id="MobiDB-lite"/>
    </source>
</evidence>
<dbReference type="GO" id="GO:0042393">
    <property type="term" value="F:histone binding"/>
    <property type="evidence" value="ECO:0007669"/>
    <property type="project" value="TreeGrafter"/>
</dbReference>
<evidence type="ECO:0000313" key="7">
    <source>
        <dbReference type="RefSeq" id="XP_001357630.2"/>
    </source>
</evidence>
<dbReference type="GO" id="GO:0005737">
    <property type="term" value="C:cytoplasm"/>
    <property type="evidence" value="ECO:0007669"/>
    <property type="project" value="TreeGrafter"/>
</dbReference>
<sequence length="156" mass="17338">MAEESFYGVTLTAESNSVTWDVDEDYARGQKLVIKQILLGAEAKDNEFNVVEVNTVKDSVQIPIAVLKAGETRAVNPDVEFYESKVTFKLIKGSGPVYIHGHNIKDDVEVVDMEEEDEEDDVAEDEEDEHPKKRAKIEQNAAAAAGDKNAKNNKKK</sequence>
<evidence type="ECO:0000259" key="5">
    <source>
        <dbReference type="Pfam" id="PF03066"/>
    </source>
</evidence>
<dbReference type="FunCoup" id="A0A6I8UM72">
    <property type="interactions" value="990"/>
</dbReference>
<dbReference type="AlphaFoldDB" id="A0A6I8UM72"/>
<evidence type="ECO:0000256" key="2">
    <source>
        <dbReference type="ARBA" id="ARBA00010744"/>
    </source>
</evidence>
<comment type="similarity">
    <text evidence="2">Belongs to the nucleoplasmin family.</text>
</comment>
<dbReference type="KEGG" id="dpo:4800237"/>
<dbReference type="GO" id="GO:0003723">
    <property type="term" value="F:RNA binding"/>
    <property type="evidence" value="ECO:0007669"/>
    <property type="project" value="TreeGrafter"/>
</dbReference>
<dbReference type="InterPro" id="IPR004301">
    <property type="entry name" value="Nucleoplasmin"/>
</dbReference>
<comment type="subcellular location">
    <subcellularLocation>
        <location evidence="1">Nucleus</location>
    </subcellularLocation>
</comment>
<dbReference type="PANTHER" id="PTHR22747:SF18">
    <property type="entry name" value="GEO09167P1-RELATED"/>
    <property type="match status" value="1"/>
</dbReference>
<keyword evidence="3" id="KW-0539">Nucleus</keyword>
<dbReference type="PANTHER" id="PTHR22747">
    <property type="entry name" value="NUCLEOPLASMIN"/>
    <property type="match status" value="1"/>
</dbReference>
<evidence type="ECO:0000256" key="1">
    <source>
        <dbReference type="ARBA" id="ARBA00004123"/>
    </source>
</evidence>
<dbReference type="GO" id="GO:0005654">
    <property type="term" value="C:nucleoplasm"/>
    <property type="evidence" value="ECO:0007669"/>
    <property type="project" value="TreeGrafter"/>
</dbReference>
<reference evidence="7" key="2">
    <citation type="submission" date="2025-08" db="UniProtKB">
        <authorList>
            <consortium name="RefSeq"/>
        </authorList>
    </citation>
    <scope>IDENTIFICATION</scope>
    <source>
        <strain evidence="7">MV-25-SWS-2005</strain>
        <tissue evidence="7">Whole body</tissue>
    </source>
</reference>
<dbReference type="InterPro" id="IPR036824">
    <property type="entry name" value="Nucleoplasmin_core_dom_sf"/>
</dbReference>
<keyword evidence="6" id="KW-1185">Reference proteome</keyword>
<dbReference type="Bgee" id="FBgn0080679">
    <property type="expression patterns" value="Expressed in female reproductive system and 2 other cell types or tissues"/>
</dbReference>